<name>A0ABP0CSB0_9PEZI</name>
<dbReference type="EMBL" id="CAWUHB010000092">
    <property type="protein sequence ID" value="CAK7235009.1"/>
    <property type="molecule type" value="Genomic_DNA"/>
</dbReference>
<dbReference type="SUPFAM" id="SSF53474">
    <property type="entry name" value="alpha/beta-Hydrolases"/>
    <property type="match status" value="1"/>
</dbReference>
<gene>
    <name evidence="1" type="ORF">SCUCBS95973_009125</name>
</gene>
<sequence length="146" mass="16239">MQASVFGMMGLFQRKKGIGAAFSTFVRSFLDAHPQEADKLLDLYVLGTSGTSDDDEAFVNILRFATDIGYRASAHTLASTFHGQTYLLQFAEPNPWDGPFKGYTTHVLDVAFFFQNYNDFLSSSQIVTAENFADDVIRFANEDAPI</sequence>
<evidence type="ECO:0000313" key="1">
    <source>
        <dbReference type="EMBL" id="CAK7235009.1"/>
    </source>
</evidence>
<dbReference type="Proteomes" id="UP001642405">
    <property type="component" value="Unassembled WGS sequence"/>
</dbReference>
<protein>
    <recommendedName>
        <fullName evidence="3">Carboxylesterase type B domain-containing protein</fullName>
    </recommendedName>
</protein>
<comment type="caution">
    <text evidence="1">The sequence shown here is derived from an EMBL/GenBank/DDBJ whole genome shotgun (WGS) entry which is preliminary data.</text>
</comment>
<evidence type="ECO:0008006" key="3">
    <source>
        <dbReference type="Google" id="ProtNLM"/>
    </source>
</evidence>
<proteinExistence type="predicted"/>
<evidence type="ECO:0000313" key="2">
    <source>
        <dbReference type="Proteomes" id="UP001642405"/>
    </source>
</evidence>
<reference evidence="1 2" key="1">
    <citation type="submission" date="2024-01" db="EMBL/GenBank/DDBJ databases">
        <authorList>
            <person name="Allen C."/>
            <person name="Tagirdzhanova G."/>
        </authorList>
    </citation>
    <scope>NUCLEOTIDE SEQUENCE [LARGE SCALE GENOMIC DNA]</scope>
</reference>
<keyword evidence="2" id="KW-1185">Reference proteome</keyword>
<organism evidence="1 2">
    <name type="scientific">Sporothrix curviconia</name>
    <dbReference type="NCBI Taxonomy" id="1260050"/>
    <lineage>
        <taxon>Eukaryota</taxon>
        <taxon>Fungi</taxon>
        <taxon>Dikarya</taxon>
        <taxon>Ascomycota</taxon>
        <taxon>Pezizomycotina</taxon>
        <taxon>Sordariomycetes</taxon>
        <taxon>Sordariomycetidae</taxon>
        <taxon>Ophiostomatales</taxon>
        <taxon>Ophiostomataceae</taxon>
        <taxon>Sporothrix</taxon>
    </lineage>
</organism>
<dbReference type="InterPro" id="IPR029058">
    <property type="entry name" value="AB_hydrolase_fold"/>
</dbReference>
<accession>A0ABP0CSB0</accession>
<dbReference type="Gene3D" id="3.40.50.1820">
    <property type="entry name" value="alpha/beta hydrolase"/>
    <property type="match status" value="1"/>
</dbReference>